<comment type="similarity">
    <text evidence="1">Belongs to the CEF1 family.</text>
</comment>
<evidence type="ECO:0000259" key="9">
    <source>
        <dbReference type="PROSITE" id="PS50090"/>
    </source>
</evidence>
<evidence type="ECO:0000256" key="1">
    <source>
        <dbReference type="ARBA" id="ARBA00010506"/>
    </source>
</evidence>
<evidence type="ECO:0000256" key="2">
    <source>
        <dbReference type="ARBA" id="ARBA00022664"/>
    </source>
</evidence>
<dbReference type="EMBL" id="LGST01000016">
    <property type="protein sequence ID" value="KNE01225.1"/>
    <property type="molecule type" value="Genomic_DNA"/>
</dbReference>
<dbReference type="InterPro" id="IPR047242">
    <property type="entry name" value="CDC5L/Cef1"/>
</dbReference>
<keyword evidence="3" id="KW-0747">Spliceosome</keyword>
<proteinExistence type="inferred from homology"/>
<dbReference type="InterPro" id="IPR017930">
    <property type="entry name" value="Myb_dom"/>
</dbReference>
<keyword evidence="6" id="KW-0508">mRNA splicing</keyword>
<dbReference type="InterPro" id="IPR001005">
    <property type="entry name" value="SANT/Myb"/>
</dbReference>
<protein>
    <recommendedName>
        <fullName evidence="8">Pre-mRNA-splicing factor CEF1</fullName>
    </recommendedName>
</protein>
<dbReference type="GO" id="GO:0003677">
    <property type="term" value="F:DNA binding"/>
    <property type="evidence" value="ECO:0007669"/>
    <property type="project" value="UniProtKB-KW"/>
</dbReference>
<dbReference type="SUPFAM" id="SSF46689">
    <property type="entry name" value="Homeodomain-like"/>
    <property type="match status" value="1"/>
</dbReference>
<feature type="domain" description="Myb-like" evidence="9">
    <location>
        <begin position="56"/>
        <end position="105"/>
    </location>
</feature>
<feature type="domain" description="Myb-like" evidence="9">
    <location>
        <begin position="8"/>
        <end position="55"/>
    </location>
</feature>
<gene>
    <name evidence="11" type="ORF">QG37_02115</name>
</gene>
<dbReference type="Gene3D" id="1.10.10.60">
    <property type="entry name" value="Homeodomain-like"/>
    <property type="match status" value="2"/>
</dbReference>
<dbReference type="PANTHER" id="PTHR45885">
    <property type="entry name" value="CELL DIVISION CYCLE 5-LIKE PROTEIN"/>
    <property type="match status" value="1"/>
</dbReference>
<accession>A0A0L0P4R2</accession>
<dbReference type="VEuPathDB" id="FungiDB:CJI97_003269"/>
<dbReference type="PROSITE" id="PS51294">
    <property type="entry name" value="HTH_MYB"/>
    <property type="match status" value="2"/>
</dbReference>
<dbReference type="SMART" id="SM00717">
    <property type="entry name" value="SANT"/>
    <property type="match status" value="2"/>
</dbReference>
<evidence type="ECO:0000256" key="8">
    <source>
        <dbReference type="ARBA" id="ARBA00034837"/>
    </source>
</evidence>
<dbReference type="CDD" id="cd00167">
    <property type="entry name" value="SANT"/>
    <property type="match status" value="1"/>
</dbReference>
<sequence>MPPPIYVKGGQWTNVEDQILKAAVSKYGLTQWARVASLLPKKTAKQAKARWTEYLNPNIKRDEWSLEEDEQLLRLAKLMPNQWRSISPVMGRTPAQCVERYQQLLDRTMGLNQDEVEEAEDDLKLAGPGIETMPALGNSYESLPSRPDMEEMDEDEQEMLSEATARLSNTLGKKAKRKERERMMRENRRVTLLEKRRELKAAGVRMSLELKNKKRRKEFDYNADIPHEHKPPPGLFDTTEEDAKNERERLAFQEKVNFKGMDAPEEKKIASEKDEEAKANKRLRQRISEAGKLFAEADEQNIKRRKLDLPAPGTTSADIMTINNRISDSSIKILQSQNKTSDFPEKVDNVNNKETKKPSIRKLQKVIQSMLAQIPEPKNEADMQLPQFDVNVGLSDDISDSEVAIPPKSDVQQTTSSSNLVVLRGLSIPDPKKLKSLDEQGCLELDKAIAHEFAKLIQADYTKYVDPALNSSGTLEDMDFKNVQREIGEELKRTVAPELTEENFILPRTKAAVDECFRLLESLHASATDIDSQLDSNALEYSLALEEKYTAIATASLELQAESINEAVLGFIGSLEGEAIQNRAKSLTELVAKTNRAKSTCLT</sequence>
<dbReference type="GO" id="GO:0000398">
    <property type="term" value="P:mRNA splicing, via spliceosome"/>
    <property type="evidence" value="ECO:0007669"/>
    <property type="project" value="InterPro"/>
</dbReference>
<keyword evidence="4" id="KW-0677">Repeat</keyword>
<comment type="caution">
    <text evidence="11">The sequence shown here is derived from an EMBL/GenBank/DDBJ whole genome shotgun (WGS) entry which is preliminary data.</text>
</comment>
<dbReference type="Proteomes" id="UP000037122">
    <property type="component" value="Unassembled WGS sequence"/>
</dbReference>
<dbReference type="InterPro" id="IPR009057">
    <property type="entry name" value="Homeodomain-like_sf"/>
</dbReference>
<keyword evidence="5" id="KW-0238">DNA-binding</keyword>
<keyword evidence="2" id="KW-0507">mRNA processing</keyword>
<evidence type="ECO:0000256" key="6">
    <source>
        <dbReference type="ARBA" id="ARBA00023187"/>
    </source>
</evidence>
<feature type="domain" description="HTH myb-type" evidence="10">
    <location>
        <begin position="1"/>
        <end position="59"/>
    </location>
</feature>
<dbReference type="VEuPathDB" id="FungiDB:CJJ09_000910"/>
<dbReference type="VEuPathDB" id="FungiDB:B9J08_003198"/>
<dbReference type="VEuPathDB" id="FungiDB:CJJ07_001260"/>
<feature type="domain" description="HTH myb-type" evidence="10">
    <location>
        <begin position="60"/>
        <end position="109"/>
    </location>
</feature>
<dbReference type="VEuPathDB" id="FungiDB:QG37_02115"/>
<evidence type="ECO:0000256" key="3">
    <source>
        <dbReference type="ARBA" id="ARBA00022728"/>
    </source>
</evidence>
<evidence type="ECO:0000313" key="12">
    <source>
        <dbReference type="Proteomes" id="UP000037122"/>
    </source>
</evidence>
<dbReference type="InterPro" id="IPR047240">
    <property type="entry name" value="SANT_CDC5L_II"/>
</dbReference>
<dbReference type="GO" id="GO:0000974">
    <property type="term" value="C:Prp19 complex"/>
    <property type="evidence" value="ECO:0007669"/>
    <property type="project" value="InterPro"/>
</dbReference>
<evidence type="ECO:0000259" key="10">
    <source>
        <dbReference type="PROSITE" id="PS51294"/>
    </source>
</evidence>
<dbReference type="PANTHER" id="PTHR45885:SF1">
    <property type="entry name" value="CELL DIVISION CYCLE 5-LIKE PROTEIN"/>
    <property type="match status" value="1"/>
</dbReference>
<evidence type="ECO:0000313" key="11">
    <source>
        <dbReference type="EMBL" id="KNE01225.1"/>
    </source>
</evidence>
<keyword evidence="7" id="KW-0539">Nucleus</keyword>
<dbReference type="AlphaFoldDB" id="A0A0L0P4R2"/>
<organism evidence="11 12">
    <name type="scientific">Candidozyma auris</name>
    <name type="common">Yeast</name>
    <name type="synonym">Candida auris</name>
    <dbReference type="NCBI Taxonomy" id="498019"/>
    <lineage>
        <taxon>Eukaryota</taxon>
        <taxon>Fungi</taxon>
        <taxon>Dikarya</taxon>
        <taxon>Ascomycota</taxon>
        <taxon>Saccharomycotina</taxon>
        <taxon>Pichiomycetes</taxon>
        <taxon>Metschnikowiaceae</taxon>
        <taxon>Candidozyma</taxon>
    </lineage>
</organism>
<evidence type="ECO:0000256" key="7">
    <source>
        <dbReference type="ARBA" id="ARBA00023242"/>
    </source>
</evidence>
<evidence type="ECO:0000256" key="4">
    <source>
        <dbReference type="ARBA" id="ARBA00022737"/>
    </source>
</evidence>
<dbReference type="CDD" id="cd11659">
    <property type="entry name" value="SANT_CDC5_II"/>
    <property type="match status" value="1"/>
</dbReference>
<dbReference type="Pfam" id="PF13921">
    <property type="entry name" value="Myb_DNA-bind_6"/>
    <property type="match status" value="1"/>
</dbReference>
<name>A0A0L0P4R2_CANAR</name>
<evidence type="ECO:0000256" key="5">
    <source>
        <dbReference type="ARBA" id="ARBA00023125"/>
    </source>
</evidence>
<dbReference type="GO" id="GO:0005681">
    <property type="term" value="C:spliceosomal complex"/>
    <property type="evidence" value="ECO:0007669"/>
    <property type="project" value="UniProtKB-KW"/>
</dbReference>
<dbReference type="PROSITE" id="PS50090">
    <property type="entry name" value="MYB_LIKE"/>
    <property type="match status" value="2"/>
</dbReference>
<reference evidence="12" key="1">
    <citation type="journal article" date="2015" name="BMC Genomics">
        <title>Draft genome of a commonly misdiagnosed multidrug resistant pathogen Candida auris.</title>
        <authorList>
            <person name="Chatterjee S."/>
            <person name="Alampalli S.V."/>
            <person name="Nageshan R.K."/>
            <person name="Chettiar S.T."/>
            <person name="Joshi S."/>
            <person name="Tatu U.S."/>
        </authorList>
    </citation>
    <scope>NUCLEOTIDE SEQUENCE [LARGE SCALE GENOMIC DNA]</scope>
    <source>
        <strain evidence="12">6684</strain>
    </source>
</reference>
<dbReference type="VEuPathDB" id="FungiDB:CJI96_0001730"/>